<protein>
    <submittedName>
        <fullName evidence="1">Uncharacterized protein</fullName>
    </submittedName>
</protein>
<dbReference type="Proteomes" id="UP000799538">
    <property type="component" value="Unassembled WGS sequence"/>
</dbReference>
<name>A0A6A6GAY0_9PEZI</name>
<organism evidence="1 2">
    <name type="scientific">Elsinoe ampelina</name>
    <dbReference type="NCBI Taxonomy" id="302913"/>
    <lineage>
        <taxon>Eukaryota</taxon>
        <taxon>Fungi</taxon>
        <taxon>Dikarya</taxon>
        <taxon>Ascomycota</taxon>
        <taxon>Pezizomycotina</taxon>
        <taxon>Dothideomycetes</taxon>
        <taxon>Dothideomycetidae</taxon>
        <taxon>Myriangiales</taxon>
        <taxon>Elsinoaceae</taxon>
        <taxon>Elsinoe</taxon>
    </lineage>
</organism>
<sequence length="94" mass="11277">MRKWCRSPARFCSGSKRARTWSRRTPPLVGRTGLRRTGWWRIGSRRTGWWRTGWCMCCPNRWGWSARRSGRFQRQWRGGMRRSLCRLGGCRSRG</sequence>
<dbReference type="AlphaFoldDB" id="A0A6A6GAY0"/>
<evidence type="ECO:0000313" key="2">
    <source>
        <dbReference type="Proteomes" id="UP000799538"/>
    </source>
</evidence>
<accession>A0A6A6GAY0</accession>
<reference evidence="2" key="1">
    <citation type="journal article" date="2020" name="Stud. Mycol.">
        <title>101 Dothideomycetes genomes: A test case for predicting lifestyles and emergence of pathogens.</title>
        <authorList>
            <person name="Haridas S."/>
            <person name="Albert R."/>
            <person name="Binder M."/>
            <person name="Bloem J."/>
            <person name="LaButti K."/>
            <person name="Salamov A."/>
            <person name="Andreopoulos B."/>
            <person name="Baker S."/>
            <person name="Barry K."/>
            <person name="Bills G."/>
            <person name="Bluhm B."/>
            <person name="Cannon C."/>
            <person name="Castanera R."/>
            <person name="Culley D."/>
            <person name="Daum C."/>
            <person name="Ezra D."/>
            <person name="Gonzalez J."/>
            <person name="Henrissat B."/>
            <person name="Kuo A."/>
            <person name="Liang C."/>
            <person name="Lipzen A."/>
            <person name="Lutzoni F."/>
            <person name="Magnuson J."/>
            <person name="Mondo S."/>
            <person name="Nolan M."/>
            <person name="Ohm R."/>
            <person name="Pangilinan J."/>
            <person name="Park H.-J."/>
            <person name="Ramirez L."/>
            <person name="Alfaro M."/>
            <person name="Sun H."/>
            <person name="Tritt A."/>
            <person name="Yoshinaga Y."/>
            <person name="Zwiers L.-H."/>
            <person name="Turgeon B."/>
            <person name="Goodwin S."/>
            <person name="Spatafora J."/>
            <person name="Crous P."/>
            <person name="Grigoriev I."/>
        </authorList>
    </citation>
    <scope>NUCLEOTIDE SEQUENCE [LARGE SCALE GENOMIC DNA]</scope>
    <source>
        <strain evidence="2">CECT 20119</strain>
    </source>
</reference>
<proteinExistence type="predicted"/>
<dbReference type="EMBL" id="ML992507">
    <property type="protein sequence ID" value="KAF2222864.1"/>
    <property type="molecule type" value="Genomic_DNA"/>
</dbReference>
<keyword evidence="2" id="KW-1185">Reference proteome</keyword>
<gene>
    <name evidence="1" type="ORF">BDZ85DRAFT_262583</name>
</gene>
<evidence type="ECO:0000313" key="1">
    <source>
        <dbReference type="EMBL" id="KAF2222864.1"/>
    </source>
</evidence>